<evidence type="ECO:0000259" key="2">
    <source>
        <dbReference type="Pfam" id="PF03101"/>
    </source>
</evidence>
<dbReference type="EMBL" id="JAUJYO010000017">
    <property type="protein sequence ID" value="KAK1293284.1"/>
    <property type="molecule type" value="Genomic_DNA"/>
</dbReference>
<organism evidence="3 4">
    <name type="scientific">Acorus calamus</name>
    <name type="common">Sweet flag</name>
    <dbReference type="NCBI Taxonomy" id="4465"/>
    <lineage>
        <taxon>Eukaryota</taxon>
        <taxon>Viridiplantae</taxon>
        <taxon>Streptophyta</taxon>
        <taxon>Embryophyta</taxon>
        <taxon>Tracheophyta</taxon>
        <taxon>Spermatophyta</taxon>
        <taxon>Magnoliopsida</taxon>
        <taxon>Liliopsida</taxon>
        <taxon>Acoraceae</taxon>
        <taxon>Acorus</taxon>
    </lineage>
</organism>
<proteinExistence type="predicted"/>
<feature type="domain" description="FAR1" evidence="2">
    <location>
        <begin position="101"/>
        <end position="182"/>
    </location>
</feature>
<feature type="region of interest" description="Disordered" evidence="1">
    <location>
        <begin position="1"/>
        <end position="58"/>
    </location>
</feature>
<dbReference type="PANTHER" id="PTHR46328:SF42">
    <property type="entry name" value="PROTEIN FAR1-RELATED SEQUENCE 5-LIKE ISOFORM X1"/>
    <property type="match status" value="1"/>
</dbReference>
<gene>
    <name evidence="3" type="primary">FRS12</name>
    <name evidence="3" type="ORF">QJS10_CPB17g02503</name>
</gene>
<protein>
    <submittedName>
        <fullName evidence="3">Protein FAR1-RELATED SEQUENCE 12</fullName>
    </submittedName>
</protein>
<sequence>MSSGQLDNNEFLDSEMGSEIGTEDDESTELGEEGEEGIGEDDGADDDNSGDFDEPCAVKDGSMIESYDKRELISAQGMEGDLNSLEPFQGMEFDSENAAREFYNAYARCYGFHVRVSKCHRSLHDGSIISRMFVCSKEGCHPHKDGELLSRRVGCIARLVIKRQSPHTWVVTKFEKKHNHEVDAPRKVDMKPCVRVRGDGGEIIRQVDHSIDVMAHIVPKLEAAVPVVSPNLELYEGMEFESEEAAMVYYYAYAKWSGFTVRISKCRRARDGSIICRRFVCSKEGYYVRKYGRTKRSRELTRVGCMARLIVKKLDSGVWAVQNFEKEHNHPPFVEGKELSYQPPDHVSTGRRGRPPNSVKALVNRPSALQIENNPQNSMTWRFSKLHHEAIKFAEEGSSSVDVFNVAMFALQEASQTVVEAKKSLVSGVGENSNGEQDSDEVIHAASGNSQLDDSMHTAQNLEGNRPVGPGRKKRIRAEEEGVGQDIMYFGEGETKFDGASSQPQRWKIIPSNGGGLSEKKRAAIQDVADAIVHKRSRDALQPSNQSPQPPSLSKPLTGRNPLVHAAALAAGARIASPEVAASLIRAVHSRTALHIKTGSTKPSSLPYMQADQEAVTRFCGSGMNRSSVLGDLSIEGGTLMGLGTWIWRTRFRLIWLASFRCDDFVDQLHWALKT</sequence>
<dbReference type="InterPro" id="IPR004330">
    <property type="entry name" value="FAR1_DNA_bnd_dom"/>
</dbReference>
<evidence type="ECO:0000256" key="1">
    <source>
        <dbReference type="SAM" id="MobiDB-lite"/>
    </source>
</evidence>
<evidence type="ECO:0000313" key="3">
    <source>
        <dbReference type="EMBL" id="KAK1293284.1"/>
    </source>
</evidence>
<comment type="caution">
    <text evidence="3">The sequence shown here is derived from an EMBL/GenBank/DDBJ whole genome shotgun (WGS) entry which is preliminary data.</text>
</comment>
<feature type="region of interest" description="Disordered" evidence="1">
    <location>
        <begin position="537"/>
        <end position="559"/>
    </location>
</feature>
<feature type="domain" description="FAR1" evidence="2">
    <location>
        <begin position="249"/>
        <end position="331"/>
    </location>
</feature>
<evidence type="ECO:0000313" key="4">
    <source>
        <dbReference type="Proteomes" id="UP001180020"/>
    </source>
</evidence>
<feature type="region of interest" description="Disordered" evidence="1">
    <location>
        <begin position="494"/>
        <end position="518"/>
    </location>
</feature>
<keyword evidence="4" id="KW-1185">Reference proteome</keyword>
<name>A0AAV9CXU0_ACOCL</name>
<dbReference type="Proteomes" id="UP001180020">
    <property type="component" value="Unassembled WGS sequence"/>
</dbReference>
<accession>A0AAV9CXU0</accession>
<feature type="region of interest" description="Disordered" evidence="1">
    <location>
        <begin position="332"/>
        <end position="357"/>
    </location>
</feature>
<dbReference type="AlphaFoldDB" id="A0AAV9CXU0"/>
<reference evidence="3" key="1">
    <citation type="journal article" date="2023" name="Nat. Commun.">
        <title>Diploid and tetraploid genomes of Acorus and the evolution of monocots.</title>
        <authorList>
            <person name="Ma L."/>
            <person name="Liu K.W."/>
            <person name="Li Z."/>
            <person name="Hsiao Y.Y."/>
            <person name="Qi Y."/>
            <person name="Fu T."/>
            <person name="Tang G.D."/>
            <person name="Zhang D."/>
            <person name="Sun W.H."/>
            <person name="Liu D.K."/>
            <person name="Li Y."/>
            <person name="Chen G.Z."/>
            <person name="Liu X.D."/>
            <person name="Liao X.Y."/>
            <person name="Jiang Y.T."/>
            <person name="Yu X."/>
            <person name="Hao Y."/>
            <person name="Huang J."/>
            <person name="Zhao X.W."/>
            <person name="Ke S."/>
            <person name="Chen Y.Y."/>
            <person name="Wu W.L."/>
            <person name="Hsu J.L."/>
            <person name="Lin Y.F."/>
            <person name="Huang M.D."/>
            <person name="Li C.Y."/>
            <person name="Huang L."/>
            <person name="Wang Z.W."/>
            <person name="Zhao X."/>
            <person name="Zhong W.Y."/>
            <person name="Peng D.H."/>
            <person name="Ahmad S."/>
            <person name="Lan S."/>
            <person name="Zhang J.S."/>
            <person name="Tsai W.C."/>
            <person name="Van de Peer Y."/>
            <person name="Liu Z.J."/>
        </authorList>
    </citation>
    <scope>NUCLEOTIDE SEQUENCE</scope>
    <source>
        <strain evidence="3">CP</strain>
    </source>
</reference>
<dbReference type="Pfam" id="PF03101">
    <property type="entry name" value="FAR1"/>
    <property type="match status" value="2"/>
</dbReference>
<reference evidence="3" key="2">
    <citation type="submission" date="2023-06" db="EMBL/GenBank/DDBJ databases">
        <authorList>
            <person name="Ma L."/>
            <person name="Liu K.-W."/>
            <person name="Li Z."/>
            <person name="Hsiao Y.-Y."/>
            <person name="Qi Y."/>
            <person name="Fu T."/>
            <person name="Tang G."/>
            <person name="Zhang D."/>
            <person name="Sun W.-H."/>
            <person name="Liu D.-K."/>
            <person name="Li Y."/>
            <person name="Chen G.-Z."/>
            <person name="Liu X.-D."/>
            <person name="Liao X.-Y."/>
            <person name="Jiang Y.-T."/>
            <person name="Yu X."/>
            <person name="Hao Y."/>
            <person name="Huang J."/>
            <person name="Zhao X.-W."/>
            <person name="Ke S."/>
            <person name="Chen Y.-Y."/>
            <person name="Wu W.-L."/>
            <person name="Hsu J.-L."/>
            <person name="Lin Y.-F."/>
            <person name="Huang M.-D."/>
            <person name="Li C.-Y."/>
            <person name="Huang L."/>
            <person name="Wang Z.-W."/>
            <person name="Zhao X."/>
            <person name="Zhong W.-Y."/>
            <person name="Peng D.-H."/>
            <person name="Ahmad S."/>
            <person name="Lan S."/>
            <person name="Zhang J.-S."/>
            <person name="Tsai W.-C."/>
            <person name="Van De Peer Y."/>
            <person name="Liu Z.-J."/>
        </authorList>
    </citation>
    <scope>NUCLEOTIDE SEQUENCE</scope>
    <source>
        <strain evidence="3">CP</strain>
        <tissue evidence="3">Leaves</tissue>
    </source>
</reference>
<feature type="compositionally biased region" description="Acidic residues" evidence="1">
    <location>
        <begin position="21"/>
        <end position="54"/>
    </location>
</feature>
<dbReference type="PANTHER" id="PTHR46328">
    <property type="entry name" value="FAR-RED IMPAIRED RESPONSIVE (FAR1) FAMILY PROTEIN-RELATED"/>
    <property type="match status" value="1"/>
</dbReference>